<dbReference type="PANTHER" id="PTHR24404">
    <property type="entry name" value="ZINC FINGER PROTEIN"/>
    <property type="match status" value="1"/>
</dbReference>
<name>A0A8J5TJG6_HOMAM</name>
<dbReference type="PROSITE" id="PS00028">
    <property type="entry name" value="ZINC_FINGER_C2H2_1"/>
    <property type="match status" value="5"/>
</dbReference>
<dbReference type="GO" id="GO:0000978">
    <property type="term" value="F:RNA polymerase II cis-regulatory region sequence-specific DNA binding"/>
    <property type="evidence" value="ECO:0007669"/>
    <property type="project" value="TreeGrafter"/>
</dbReference>
<proteinExistence type="predicted"/>
<dbReference type="InterPro" id="IPR036236">
    <property type="entry name" value="Znf_C2H2_sf"/>
</dbReference>
<evidence type="ECO:0000256" key="3">
    <source>
        <dbReference type="ARBA" id="ARBA00022737"/>
    </source>
</evidence>
<dbReference type="GO" id="GO:0006357">
    <property type="term" value="P:regulation of transcription by RNA polymerase II"/>
    <property type="evidence" value="ECO:0007669"/>
    <property type="project" value="TreeGrafter"/>
</dbReference>
<dbReference type="EMBL" id="JAHLQT010010178">
    <property type="protein sequence ID" value="KAG7173117.1"/>
    <property type="molecule type" value="Genomic_DNA"/>
</dbReference>
<keyword evidence="7" id="KW-0539">Nucleus</keyword>
<feature type="domain" description="C2H2-type" evidence="10">
    <location>
        <begin position="443"/>
        <end position="470"/>
    </location>
</feature>
<comment type="subcellular location">
    <subcellularLocation>
        <location evidence="1">Nucleus</location>
    </subcellularLocation>
</comment>
<gene>
    <name evidence="11" type="primary">Znf629-L1</name>
    <name evidence="11" type="ORF">Hamer_G008643</name>
</gene>
<evidence type="ECO:0000256" key="9">
    <source>
        <dbReference type="SAM" id="MobiDB-lite"/>
    </source>
</evidence>
<dbReference type="GO" id="GO:0003700">
    <property type="term" value="F:DNA-binding transcription factor activity"/>
    <property type="evidence" value="ECO:0007669"/>
    <property type="project" value="TreeGrafter"/>
</dbReference>
<keyword evidence="5" id="KW-0862">Zinc</keyword>
<feature type="compositionally biased region" description="Basic and acidic residues" evidence="9">
    <location>
        <begin position="257"/>
        <end position="284"/>
    </location>
</feature>
<sequence length="733" mass="82992">MELDSEDILNEVDELLSKLDKLPDDVRLQALKKLSQKVSAPRLRGGRGGRGRGRGAWRRPASPLCTDTKVQTVNIKKEPVEEFTETDTDHSGTQTEINEAKLRRIEDEAQEKFLGIEQQAGEEAAVVKEVKAKTGKKKKGKTSPDNIIVSGRRHTKKVNYRQLAEYGHGNENQEEEETTQADIKPQAVLPQVKRGRGRPRKYLPVVPTTTTAMQCSSGTQMGDKCTTNANDDKENPGMSEEQGNELDLLESCLKESGIKAGDADRGGKKTNEQQEKVGENEAKASVHVTEEEEEEDDPKTEVQNVYVCDTVEAVDKVLKKKSIKSQYKCDECGKMYSTMSILKTHQIRHRDKADLPFKCNECDFSAASKIELFRHAYKHTDIQLYICEICGNTFSRDTSLREHIEYVHAKTRILKCAQCNFVTYRRSCMRNHVLTHEGTRPVIACPVCGVTFRSKRNLRAHLFSHAGAKPFACEECGKKFIMRNRLAAHKLQVHGPRTHKCSHCIKHFPTIHHLRRHIRIHTGEKPYKCCFCAFSCNTQGNLIKHIRQVHDKINFTYKEAGRNLDAQVEDEDLEKMNKEGRELAQRLLPTLGEWTGQTLTVDQLREQVQQEKDSKAAAIQEQQTRKKRRVLRKSSNNVKSSTYYSETSRKITLYTLAGGNEDSTTIDTPMDDQISVEPGPLSLGDSQYLLTHTDDNGCVMIIPWGVSLIGESEEGRRKGVDSTRLTRRQDSKK</sequence>
<dbReference type="PANTHER" id="PTHR24404:SF114">
    <property type="entry name" value="KLUMPFUSS, ISOFORM B-RELATED"/>
    <property type="match status" value="1"/>
</dbReference>
<dbReference type="AlphaFoldDB" id="A0A8J5TJG6"/>
<accession>A0A8J5TJG6</accession>
<dbReference type="Pfam" id="PF00096">
    <property type="entry name" value="zf-C2H2"/>
    <property type="match status" value="3"/>
</dbReference>
<dbReference type="GO" id="GO:0005634">
    <property type="term" value="C:nucleus"/>
    <property type="evidence" value="ECO:0007669"/>
    <property type="project" value="UniProtKB-SubCell"/>
</dbReference>
<feature type="region of interest" description="Disordered" evidence="9">
    <location>
        <begin position="713"/>
        <end position="733"/>
    </location>
</feature>
<evidence type="ECO:0000256" key="5">
    <source>
        <dbReference type="ARBA" id="ARBA00022833"/>
    </source>
</evidence>
<feature type="domain" description="C2H2-type" evidence="10">
    <location>
        <begin position="327"/>
        <end position="354"/>
    </location>
</feature>
<feature type="region of interest" description="Disordered" evidence="9">
    <location>
        <begin position="257"/>
        <end position="300"/>
    </location>
</feature>
<keyword evidence="3" id="KW-0677">Repeat</keyword>
<feature type="region of interest" description="Disordered" evidence="9">
    <location>
        <begin position="213"/>
        <end position="243"/>
    </location>
</feature>
<dbReference type="Gene3D" id="3.30.160.60">
    <property type="entry name" value="Classic Zinc Finger"/>
    <property type="match status" value="6"/>
</dbReference>
<evidence type="ECO:0000313" key="12">
    <source>
        <dbReference type="Proteomes" id="UP000747542"/>
    </source>
</evidence>
<evidence type="ECO:0000256" key="8">
    <source>
        <dbReference type="PROSITE-ProRule" id="PRU00042"/>
    </source>
</evidence>
<feature type="domain" description="C2H2-type" evidence="10">
    <location>
        <begin position="499"/>
        <end position="526"/>
    </location>
</feature>
<feature type="region of interest" description="Disordered" evidence="9">
    <location>
        <begin position="613"/>
        <end position="637"/>
    </location>
</feature>
<dbReference type="SMART" id="SM00355">
    <property type="entry name" value="ZnF_C2H2"/>
    <property type="match status" value="8"/>
</dbReference>
<feature type="compositionally biased region" description="Basic residues" evidence="9">
    <location>
        <begin position="44"/>
        <end position="57"/>
    </location>
</feature>
<protein>
    <submittedName>
        <fullName evidence="11">Zinc finger protein 629-like 1</fullName>
    </submittedName>
</protein>
<dbReference type="GO" id="GO:0008270">
    <property type="term" value="F:zinc ion binding"/>
    <property type="evidence" value="ECO:0007669"/>
    <property type="project" value="UniProtKB-KW"/>
</dbReference>
<reference evidence="11" key="1">
    <citation type="journal article" date="2021" name="Sci. Adv.">
        <title>The American lobster genome reveals insights on longevity, neural, and immune adaptations.</title>
        <authorList>
            <person name="Polinski J.M."/>
            <person name="Zimin A.V."/>
            <person name="Clark K.F."/>
            <person name="Kohn A.B."/>
            <person name="Sadowski N."/>
            <person name="Timp W."/>
            <person name="Ptitsyn A."/>
            <person name="Khanna P."/>
            <person name="Romanova D.Y."/>
            <person name="Williams P."/>
            <person name="Greenwood S.J."/>
            <person name="Moroz L.L."/>
            <person name="Walt D.R."/>
            <person name="Bodnar A.G."/>
        </authorList>
    </citation>
    <scope>NUCLEOTIDE SEQUENCE</scope>
    <source>
        <strain evidence="11">GMGI-L3</strain>
    </source>
</reference>
<evidence type="ECO:0000256" key="6">
    <source>
        <dbReference type="ARBA" id="ARBA00023125"/>
    </source>
</evidence>
<comment type="caution">
    <text evidence="11">The sequence shown here is derived from an EMBL/GenBank/DDBJ whole genome shotgun (WGS) entry which is preliminary data.</text>
</comment>
<evidence type="ECO:0000256" key="4">
    <source>
        <dbReference type="ARBA" id="ARBA00022771"/>
    </source>
</evidence>
<evidence type="ECO:0000313" key="11">
    <source>
        <dbReference type="EMBL" id="KAG7173117.1"/>
    </source>
</evidence>
<dbReference type="SUPFAM" id="SSF57667">
    <property type="entry name" value="beta-beta-alpha zinc fingers"/>
    <property type="match status" value="5"/>
</dbReference>
<feature type="region of interest" description="Disordered" evidence="9">
    <location>
        <begin position="38"/>
        <end position="63"/>
    </location>
</feature>
<keyword evidence="6" id="KW-0238">DNA-binding</keyword>
<feature type="domain" description="C2H2-type" evidence="10">
    <location>
        <begin position="414"/>
        <end position="441"/>
    </location>
</feature>
<keyword evidence="2" id="KW-0479">Metal-binding</keyword>
<evidence type="ECO:0000256" key="1">
    <source>
        <dbReference type="ARBA" id="ARBA00004123"/>
    </source>
</evidence>
<keyword evidence="12" id="KW-1185">Reference proteome</keyword>
<feature type="domain" description="C2H2-type" evidence="10">
    <location>
        <begin position="471"/>
        <end position="494"/>
    </location>
</feature>
<organism evidence="11 12">
    <name type="scientific">Homarus americanus</name>
    <name type="common">American lobster</name>
    <dbReference type="NCBI Taxonomy" id="6706"/>
    <lineage>
        <taxon>Eukaryota</taxon>
        <taxon>Metazoa</taxon>
        <taxon>Ecdysozoa</taxon>
        <taxon>Arthropoda</taxon>
        <taxon>Crustacea</taxon>
        <taxon>Multicrustacea</taxon>
        <taxon>Malacostraca</taxon>
        <taxon>Eumalacostraca</taxon>
        <taxon>Eucarida</taxon>
        <taxon>Decapoda</taxon>
        <taxon>Pleocyemata</taxon>
        <taxon>Astacidea</taxon>
        <taxon>Nephropoidea</taxon>
        <taxon>Nephropidae</taxon>
        <taxon>Homarus</taxon>
    </lineage>
</organism>
<dbReference type="PROSITE" id="PS50157">
    <property type="entry name" value="ZINC_FINGER_C2H2_2"/>
    <property type="match status" value="6"/>
</dbReference>
<dbReference type="Proteomes" id="UP000747542">
    <property type="component" value="Unassembled WGS sequence"/>
</dbReference>
<evidence type="ECO:0000259" key="10">
    <source>
        <dbReference type="PROSITE" id="PS50157"/>
    </source>
</evidence>
<evidence type="ECO:0000256" key="2">
    <source>
        <dbReference type="ARBA" id="ARBA00022723"/>
    </source>
</evidence>
<feature type="domain" description="C2H2-type" evidence="10">
    <location>
        <begin position="385"/>
        <end position="413"/>
    </location>
</feature>
<dbReference type="InterPro" id="IPR050589">
    <property type="entry name" value="Ikaros_C2H2-ZF"/>
</dbReference>
<dbReference type="InterPro" id="IPR013087">
    <property type="entry name" value="Znf_C2H2_type"/>
</dbReference>
<feature type="compositionally biased region" description="Polar residues" evidence="9">
    <location>
        <begin position="213"/>
        <end position="229"/>
    </location>
</feature>
<evidence type="ECO:0000256" key="7">
    <source>
        <dbReference type="ARBA" id="ARBA00023242"/>
    </source>
</evidence>
<keyword evidence="4 8" id="KW-0863">Zinc-finger</keyword>